<dbReference type="Pfam" id="PF22698">
    <property type="entry name" value="Semialdhyde_dhC_1"/>
    <property type="match status" value="1"/>
</dbReference>
<organism evidence="8 9">
    <name type="scientific">Aliarcobacter butzleri L348</name>
    <dbReference type="NCBI Taxonomy" id="1447256"/>
    <lineage>
        <taxon>Bacteria</taxon>
        <taxon>Pseudomonadati</taxon>
        <taxon>Campylobacterota</taxon>
        <taxon>Epsilonproteobacteria</taxon>
        <taxon>Campylobacterales</taxon>
        <taxon>Arcobacteraceae</taxon>
        <taxon>Aliarcobacter</taxon>
    </lineage>
</organism>
<dbReference type="UniPathway" id="UPA00068">
    <property type="reaction ID" value="UER00108"/>
</dbReference>
<dbReference type="GO" id="GO:0051287">
    <property type="term" value="F:NAD binding"/>
    <property type="evidence" value="ECO:0007669"/>
    <property type="project" value="InterPro"/>
</dbReference>
<dbReference type="RefSeq" id="WP_046996395.1">
    <property type="nucleotide sequence ID" value="NZ_JAIQ01000070.1"/>
</dbReference>
<evidence type="ECO:0000256" key="1">
    <source>
        <dbReference type="ARBA" id="ARBA00022490"/>
    </source>
</evidence>
<dbReference type="Gene3D" id="3.30.360.10">
    <property type="entry name" value="Dihydrodipicolinate Reductase, domain 2"/>
    <property type="match status" value="1"/>
</dbReference>
<dbReference type="EMBL" id="JAIQ01000070">
    <property type="protein sequence ID" value="KLE01268.1"/>
    <property type="molecule type" value="Genomic_DNA"/>
</dbReference>
<dbReference type="Pfam" id="PF01118">
    <property type="entry name" value="Semialdhyde_dh"/>
    <property type="match status" value="1"/>
</dbReference>
<keyword evidence="2 6" id="KW-0055">Arginine biosynthesis</keyword>
<dbReference type="InterPro" id="IPR050085">
    <property type="entry name" value="AGPR"/>
</dbReference>
<evidence type="ECO:0000256" key="6">
    <source>
        <dbReference type="HAMAP-Rule" id="MF_01110"/>
    </source>
</evidence>
<dbReference type="GO" id="GO:0003942">
    <property type="term" value="F:N-acetyl-gamma-glutamyl-phosphate reductase activity"/>
    <property type="evidence" value="ECO:0007669"/>
    <property type="project" value="UniProtKB-UniRule"/>
</dbReference>
<evidence type="ECO:0000256" key="4">
    <source>
        <dbReference type="ARBA" id="ARBA00022857"/>
    </source>
</evidence>
<feature type="active site" evidence="6">
    <location>
        <position position="116"/>
    </location>
</feature>
<keyword evidence="1 6" id="KW-0963">Cytoplasm</keyword>
<comment type="subcellular location">
    <subcellularLocation>
        <location evidence="6">Cytoplasm</location>
    </subcellularLocation>
</comment>
<dbReference type="Gene3D" id="3.40.50.720">
    <property type="entry name" value="NAD(P)-binding Rossmann-like Domain"/>
    <property type="match status" value="1"/>
</dbReference>
<evidence type="ECO:0000256" key="2">
    <source>
        <dbReference type="ARBA" id="ARBA00022571"/>
    </source>
</evidence>
<evidence type="ECO:0000313" key="8">
    <source>
        <dbReference type="EMBL" id="KLE01268.1"/>
    </source>
</evidence>
<name>A0A0G9KAM9_9BACT</name>
<reference evidence="8 9" key="1">
    <citation type="submission" date="2014-01" db="EMBL/GenBank/DDBJ databases">
        <title>Development of a Comparative Genomic Fingerprinting Assay for High Resolution Genotyping of Arcobacter butzleri.</title>
        <authorList>
            <person name="Webb A.L."/>
            <person name="Inglis G.D."/>
            <person name="Kruczkiewicz P."/>
            <person name="Selinger L.B."/>
            <person name="Taboada E.N."/>
        </authorList>
    </citation>
    <scope>NUCLEOTIDE SEQUENCE [LARGE SCALE GENOMIC DNA]</scope>
    <source>
        <strain evidence="8 9">L348</strain>
    </source>
</reference>
<dbReference type="SUPFAM" id="SSF55347">
    <property type="entry name" value="Glyceraldehyde-3-phosphate dehydrogenase-like, C-terminal domain"/>
    <property type="match status" value="1"/>
</dbReference>
<keyword evidence="5 6" id="KW-0560">Oxidoreductase</keyword>
<dbReference type="PATRIC" id="fig|1447256.3.peg.709"/>
<dbReference type="EC" id="1.2.1.38" evidence="6"/>
<feature type="domain" description="Semialdehyde dehydrogenase NAD-binding" evidence="7">
    <location>
        <begin position="4"/>
        <end position="105"/>
    </location>
</feature>
<dbReference type="InterPro" id="IPR000534">
    <property type="entry name" value="Semialdehyde_DH_NAD-bd"/>
</dbReference>
<dbReference type="CDD" id="cd17896">
    <property type="entry name" value="AGPR_2_N"/>
    <property type="match status" value="1"/>
</dbReference>
<keyword evidence="4 6" id="KW-0521">NADP</keyword>
<keyword evidence="3 6" id="KW-0028">Amino-acid biosynthesis</keyword>
<dbReference type="InterPro" id="IPR058924">
    <property type="entry name" value="AGPR_dimerisation_dom"/>
</dbReference>
<comment type="similarity">
    <text evidence="6">Belongs to the NAGSA dehydrogenase family. Type 2 subfamily.</text>
</comment>
<comment type="catalytic activity">
    <reaction evidence="6">
        <text>N-acetyl-L-glutamate 5-semialdehyde + phosphate + NADP(+) = N-acetyl-L-glutamyl 5-phosphate + NADPH + H(+)</text>
        <dbReference type="Rhea" id="RHEA:21588"/>
        <dbReference type="ChEBI" id="CHEBI:15378"/>
        <dbReference type="ChEBI" id="CHEBI:29123"/>
        <dbReference type="ChEBI" id="CHEBI:43474"/>
        <dbReference type="ChEBI" id="CHEBI:57783"/>
        <dbReference type="ChEBI" id="CHEBI:57936"/>
        <dbReference type="ChEBI" id="CHEBI:58349"/>
        <dbReference type="EC" id="1.2.1.38"/>
    </reaction>
</comment>
<gene>
    <name evidence="6" type="primary">argC</name>
    <name evidence="8" type="ORF">AA20_03670</name>
</gene>
<evidence type="ECO:0000256" key="5">
    <source>
        <dbReference type="ARBA" id="ARBA00023002"/>
    </source>
</evidence>
<dbReference type="SUPFAM" id="SSF51735">
    <property type="entry name" value="NAD(P)-binding Rossmann-fold domains"/>
    <property type="match status" value="1"/>
</dbReference>
<dbReference type="PANTHER" id="PTHR32338">
    <property type="entry name" value="N-ACETYL-GAMMA-GLUTAMYL-PHOSPHATE REDUCTASE, CHLOROPLASTIC-RELATED-RELATED"/>
    <property type="match status" value="1"/>
</dbReference>
<comment type="caution">
    <text evidence="8">The sequence shown here is derived from an EMBL/GenBank/DDBJ whole genome shotgun (WGS) entry which is preliminary data.</text>
</comment>
<proteinExistence type="inferred from homology"/>
<dbReference type="InterPro" id="IPR010136">
    <property type="entry name" value="AGPR_type-2"/>
</dbReference>
<comment type="pathway">
    <text evidence="6">Amino-acid biosynthesis; L-arginine biosynthesis; N(2)-acetyl-L-ornithine from L-glutamate: step 3/4.</text>
</comment>
<dbReference type="AlphaFoldDB" id="A0A0G9KAM9"/>
<dbReference type="NCBIfam" id="TIGR01851">
    <property type="entry name" value="argC_other"/>
    <property type="match status" value="1"/>
</dbReference>
<sequence>MKYKIFVDGQHGTTGLKIHEMLEGRDEIELLSIKEEEKKDLNKRKELLNSADLVFLCLPDAASIESVSLITNENVKVIDASTAFRTNPSWTYGIPEITPTQREKIKNSKRVCVPGCHASGLIVAMKPLIVNGILANSHKLICHSITGFSGGGKAMIDDYENGKFEDIGGQRPYALTLHHKHLPEMKYVLELDEAPLFTPSVGNFKQGMLVMSYLVKKDFRKAVSREETLDLYKNYYKDELFINIVENNDSYLDAGLLNPMKCNNTNSLEISVYENDTDMVVISRLDNLGKGASGAAVQCMNIMLGLEESKGLKVSKNL</sequence>
<dbReference type="GO" id="GO:0005737">
    <property type="term" value="C:cytoplasm"/>
    <property type="evidence" value="ECO:0007669"/>
    <property type="project" value="UniProtKB-SubCell"/>
</dbReference>
<evidence type="ECO:0000259" key="7">
    <source>
        <dbReference type="SMART" id="SM00859"/>
    </source>
</evidence>
<dbReference type="PANTHER" id="PTHR32338:SF10">
    <property type="entry name" value="N-ACETYL-GAMMA-GLUTAMYL-PHOSPHATE REDUCTASE, CHLOROPLASTIC-RELATED"/>
    <property type="match status" value="1"/>
</dbReference>
<protein>
    <recommendedName>
        <fullName evidence="6">N-acetyl-gamma-glutamyl-phosphate reductase</fullName>
        <shortName evidence="6">AGPR</shortName>
        <ecNumber evidence="6">1.2.1.38</ecNumber>
    </recommendedName>
    <alternativeName>
        <fullName evidence="6">N-acetyl-glutamate semialdehyde dehydrogenase</fullName>
        <shortName evidence="6">NAGSA dehydrogenase</shortName>
    </alternativeName>
</protein>
<comment type="function">
    <text evidence="6">Catalyzes the NADPH-dependent reduction of N-acetyl-5-glutamyl phosphate to yield N-acetyl-L-glutamate 5-semialdehyde.</text>
</comment>
<dbReference type="CDD" id="cd23935">
    <property type="entry name" value="AGPR_2_C"/>
    <property type="match status" value="1"/>
</dbReference>
<evidence type="ECO:0000313" key="9">
    <source>
        <dbReference type="Proteomes" id="UP000035514"/>
    </source>
</evidence>
<dbReference type="GO" id="GO:0006526">
    <property type="term" value="P:L-arginine biosynthetic process"/>
    <property type="evidence" value="ECO:0007669"/>
    <property type="project" value="UniProtKB-UniRule"/>
</dbReference>
<accession>A0A0G9KAM9</accession>
<dbReference type="HAMAP" id="MF_01110">
    <property type="entry name" value="ArgC_type2"/>
    <property type="match status" value="1"/>
</dbReference>
<evidence type="ECO:0000256" key="3">
    <source>
        <dbReference type="ARBA" id="ARBA00022605"/>
    </source>
</evidence>
<dbReference type="Proteomes" id="UP000035514">
    <property type="component" value="Unassembled WGS sequence"/>
</dbReference>
<dbReference type="SMART" id="SM00859">
    <property type="entry name" value="Semialdhyde_dh"/>
    <property type="match status" value="1"/>
</dbReference>
<dbReference type="InterPro" id="IPR036291">
    <property type="entry name" value="NAD(P)-bd_dom_sf"/>
</dbReference>